<evidence type="ECO:0000313" key="3">
    <source>
        <dbReference type="Proteomes" id="UP001501734"/>
    </source>
</evidence>
<evidence type="ECO:0000256" key="1">
    <source>
        <dbReference type="SAM" id="Phobius"/>
    </source>
</evidence>
<feature type="transmembrane region" description="Helical" evidence="1">
    <location>
        <begin position="100"/>
        <end position="118"/>
    </location>
</feature>
<feature type="transmembrane region" description="Helical" evidence="1">
    <location>
        <begin position="6"/>
        <end position="24"/>
    </location>
</feature>
<name>A0ABP7VEL6_9BACI</name>
<feature type="transmembrane region" description="Helical" evidence="1">
    <location>
        <begin position="194"/>
        <end position="209"/>
    </location>
</feature>
<feature type="transmembrane region" description="Helical" evidence="1">
    <location>
        <begin position="36"/>
        <end position="56"/>
    </location>
</feature>
<dbReference type="EMBL" id="BAABDL010000051">
    <property type="protein sequence ID" value="GAA4065546.1"/>
    <property type="molecule type" value="Genomic_DNA"/>
</dbReference>
<evidence type="ECO:0000313" key="2">
    <source>
        <dbReference type="EMBL" id="GAA4065546.1"/>
    </source>
</evidence>
<dbReference type="RefSeq" id="WP_344910989.1">
    <property type="nucleotide sequence ID" value="NZ_BAABDL010000051.1"/>
</dbReference>
<gene>
    <name evidence="2" type="ORF">GCM10022410_10010</name>
</gene>
<accession>A0ABP7VEL6</accession>
<keyword evidence="3" id="KW-1185">Reference proteome</keyword>
<organism evidence="2 3">
    <name type="scientific">Amphibacillus indicireducens</name>
    <dbReference type="NCBI Taxonomy" id="1076330"/>
    <lineage>
        <taxon>Bacteria</taxon>
        <taxon>Bacillati</taxon>
        <taxon>Bacillota</taxon>
        <taxon>Bacilli</taxon>
        <taxon>Bacillales</taxon>
        <taxon>Bacillaceae</taxon>
        <taxon>Amphibacillus</taxon>
    </lineage>
</organism>
<sequence length="222" mass="26343">MNRTIYSLLTISYIVLFIWGIRLFRKQKQVDSSIVLLFVIFGLIYDNLVLSVGRFIGEGQLLENLSYLRFWLHTLFTPLLIIFVWQISKNLRLKWANSEISKVTIFLLTLGLIIYQWYQSIRQLKLEVNWERDVLLYENIVEQKIPFMVLITTAIVGWVGILLWKHQKFYWLFVGTAIMIFGSILTIWLKNVPIMNLFELLFIVSLLLTKKFQLRRTASPFT</sequence>
<proteinExistence type="predicted"/>
<reference evidence="3" key="1">
    <citation type="journal article" date="2019" name="Int. J. Syst. Evol. Microbiol.">
        <title>The Global Catalogue of Microorganisms (GCM) 10K type strain sequencing project: providing services to taxonomists for standard genome sequencing and annotation.</title>
        <authorList>
            <consortium name="The Broad Institute Genomics Platform"/>
            <consortium name="The Broad Institute Genome Sequencing Center for Infectious Disease"/>
            <person name="Wu L."/>
            <person name="Ma J."/>
        </authorList>
    </citation>
    <scope>NUCLEOTIDE SEQUENCE [LARGE SCALE GENOMIC DNA]</scope>
    <source>
        <strain evidence="3">JCM 17250</strain>
    </source>
</reference>
<dbReference type="Proteomes" id="UP001501734">
    <property type="component" value="Unassembled WGS sequence"/>
</dbReference>
<evidence type="ECO:0008006" key="4">
    <source>
        <dbReference type="Google" id="ProtNLM"/>
    </source>
</evidence>
<keyword evidence="1" id="KW-1133">Transmembrane helix</keyword>
<keyword evidence="1" id="KW-0472">Membrane</keyword>
<keyword evidence="1" id="KW-0812">Transmembrane</keyword>
<feature type="transmembrane region" description="Helical" evidence="1">
    <location>
        <begin position="169"/>
        <end position="188"/>
    </location>
</feature>
<feature type="transmembrane region" description="Helical" evidence="1">
    <location>
        <begin position="145"/>
        <end position="164"/>
    </location>
</feature>
<protein>
    <recommendedName>
        <fullName evidence="4">Phospholipid phosphatase</fullName>
    </recommendedName>
</protein>
<feature type="transmembrane region" description="Helical" evidence="1">
    <location>
        <begin position="68"/>
        <end position="88"/>
    </location>
</feature>
<comment type="caution">
    <text evidence="2">The sequence shown here is derived from an EMBL/GenBank/DDBJ whole genome shotgun (WGS) entry which is preliminary data.</text>
</comment>